<evidence type="ECO:0000256" key="7">
    <source>
        <dbReference type="ARBA" id="ARBA00023052"/>
    </source>
</evidence>
<dbReference type="PANTHER" id="PTHR43452:SF30">
    <property type="entry name" value="PYRUVATE DECARBOXYLASE ISOZYME 1-RELATED"/>
    <property type="match status" value="1"/>
</dbReference>
<keyword evidence="4 11" id="KW-0479">Metal-binding</keyword>
<dbReference type="Pfam" id="PF02776">
    <property type="entry name" value="TPP_enzyme_N"/>
    <property type="match status" value="1"/>
</dbReference>
<dbReference type="InterPro" id="IPR029061">
    <property type="entry name" value="THDP-binding"/>
</dbReference>
<sequence>MSEITLGRFLFERLKQVDVNTIFGLPGDFNLRLLDEIYEVPGMRWAGNANELNAAYAADGYARIKGMAALVTTFGVGELSALNGIAGSYAEHVGVLHIVGVPSTSSQAKQLLLHHTLGNGDFTVFHRMSANISEATAVLTDITSAPAEIDRLIRITYIKQRPVYLGLPANLVDKPVKASLLDKPIDLSLKPNDPEAEQEVVDTVLDLIKEAKNPVILADACTSRHSVKAETKKLIDLTQFPSFVTPMGKGSIDEQHPRFGGVYVGTLSSPEVKASVESADLILSVGALLSDFNTGSFSYSYKTKNVIEFHSDYIKVRNATFPGVQMKFVLQKLLQKVQDAAKSYKPVPVPKRPASLASSGPSTPLKQQWLWSELGKFLQEGDVVITETGTAAFGINQTHFPSDTYGISQVLWGSIGFTTGTTLGAAFAAEELDKNKRVILFIGDGSLQLTVQEISTMIRWGLKPYLFVLNNKGYTIEKLIHGEKAQYNEIQDWKHLDLLATFGAKDYETHSVSTDGEWQKLTESAAFKKNSTIRLIEIHLPVMDAPESLIKQAQLTAATNAKQE</sequence>
<dbReference type="GO" id="GO:0000287">
    <property type="term" value="F:magnesium ion binding"/>
    <property type="evidence" value="ECO:0007669"/>
    <property type="project" value="InterPro"/>
</dbReference>
<feature type="domain" description="Thiamine pyrophosphate enzyme TPP-binding" evidence="14">
    <location>
        <begin position="406"/>
        <end position="529"/>
    </location>
</feature>
<feature type="binding site" evidence="10">
    <location>
        <position position="157"/>
    </location>
    <ligand>
        <name>pyruvate</name>
        <dbReference type="ChEBI" id="CHEBI:15361"/>
        <label>2</label>
        <note>allosteric activator</note>
    </ligand>
</feature>
<evidence type="ECO:0000256" key="2">
    <source>
        <dbReference type="ARBA" id="ARBA00007812"/>
    </source>
</evidence>
<proteinExistence type="inferred from homology"/>
<dbReference type="InterPro" id="IPR012000">
    <property type="entry name" value="Thiamin_PyroP_enz_cen_dom"/>
</dbReference>
<dbReference type="SUPFAM" id="SSF52518">
    <property type="entry name" value="Thiamin diphosphate-binding fold (THDP-binding)"/>
    <property type="match status" value="2"/>
</dbReference>
<comment type="similarity">
    <text evidence="2 12">Belongs to the TPP enzyme family.</text>
</comment>
<evidence type="ECO:0000259" key="15">
    <source>
        <dbReference type="Pfam" id="PF02776"/>
    </source>
</evidence>
<dbReference type="FunFam" id="3.40.50.970:FF:000019">
    <property type="entry name" value="Pyruvate decarboxylase isozyme"/>
    <property type="match status" value="1"/>
</dbReference>
<evidence type="ECO:0000256" key="9">
    <source>
        <dbReference type="ARBA" id="ARBA00048578"/>
    </source>
</evidence>
<evidence type="ECO:0000313" key="16">
    <source>
        <dbReference type="EMBL" id="SCU86942.1"/>
    </source>
</evidence>
<dbReference type="Gene3D" id="3.40.50.1220">
    <property type="entry name" value="TPP-binding domain"/>
    <property type="match status" value="1"/>
</dbReference>
<evidence type="ECO:0000256" key="10">
    <source>
        <dbReference type="PIRSR" id="PIRSR036565-1"/>
    </source>
</evidence>
<dbReference type="InterPro" id="IPR012001">
    <property type="entry name" value="Thiamin_PyroP_enz_TPP-bd_dom"/>
</dbReference>
<evidence type="ECO:0000259" key="14">
    <source>
        <dbReference type="Pfam" id="PF02775"/>
    </source>
</evidence>
<reference evidence="16 17" key="1">
    <citation type="submission" date="2016-03" db="EMBL/GenBank/DDBJ databases">
        <authorList>
            <person name="Devillers H."/>
        </authorList>
    </citation>
    <scope>NUCLEOTIDE SEQUENCE [LARGE SCALE GENOMIC DNA]</scope>
    <source>
        <strain evidence="16">CBS 11717</strain>
    </source>
</reference>
<name>A0A1G4JAC5_9SACH</name>
<evidence type="ECO:0000256" key="11">
    <source>
        <dbReference type="PIRSR" id="PIRSR036565-2"/>
    </source>
</evidence>
<dbReference type="Pfam" id="PF00205">
    <property type="entry name" value="TPP_enzyme_M"/>
    <property type="match status" value="1"/>
</dbReference>
<dbReference type="Gene3D" id="3.40.50.970">
    <property type="match status" value="2"/>
</dbReference>
<keyword evidence="17" id="KW-1185">Reference proteome</keyword>
<evidence type="ECO:0000256" key="3">
    <source>
        <dbReference type="ARBA" id="ARBA00011881"/>
    </source>
</evidence>
<dbReference type="FunFam" id="3.40.50.970:FF:000024">
    <property type="entry name" value="Pyruvate decarboxylase isozyme"/>
    <property type="match status" value="1"/>
</dbReference>
<dbReference type="Pfam" id="PF02775">
    <property type="entry name" value="TPP_enzyme_C"/>
    <property type="match status" value="1"/>
</dbReference>
<keyword evidence="8" id="KW-0456">Lyase</keyword>
<dbReference type="GO" id="GO:0000949">
    <property type="term" value="P:aromatic amino acid family catabolic process to alcohol via Ehrlich pathway"/>
    <property type="evidence" value="ECO:0007669"/>
    <property type="project" value="TreeGrafter"/>
</dbReference>
<dbReference type="EMBL" id="LT598463">
    <property type="protein sequence ID" value="SCU86942.1"/>
    <property type="molecule type" value="Genomic_DNA"/>
</dbReference>
<evidence type="ECO:0000259" key="13">
    <source>
        <dbReference type="Pfam" id="PF00205"/>
    </source>
</evidence>
<dbReference type="GO" id="GO:0004737">
    <property type="term" value="F:pyruvate decarboxylase activity"/>
    <property type="evidence" value="ECO:0007669"/>
    <property type="project" value="TreeGrafter"/>
</dbReference>
<feature type="domain" description="Thiamine pyrophosphate enzyme N-terminal TPP-binding" evidence="15">
    <location>
        <begin position="5"/>
        <end position="114"/>
    </location>
</feature>
<dbReference type="GO" id="GO:0005634">
    <property type="term" value="C:nucleus"/>
    <property type="evidence" value="ECO:0007669"/>
    <property type="project" value="TreeGrafter"/>
</dbReference>
<dbReference type="AlphaFoldDB" id="A0A1G4JAC5"/>
<keyword evidence="5" id="KW-0210">Decarboxylase</keyword>
<feature type="binding site" evidence="10">
    <location>
        <position position="28"/>
    </location>
    <ligand>
        <name>pyruvate</name>
        <dbReference type="ChEBI" id="CHEBI:15361"/>
        <label>1</label>
        <note>substrate; ligand shared between two neighboring subunits</note>
    </ligand>
</feature>
<feature type="binding site" evidence="10">
    <location>
        <position position="477"/>
    </location>
    <ligand>
        <name>pyruvate</name>
        <dbReference type="ChEBI" id="CHEBI:15361"/>
        <label>1</label>
        <note>substrate; ligand shared between two neighboring subunits</note>
    </ligand>
</feature>
<organism evidence="16 17">
    <name type="scientific">Lachancea mirantina</name>
    <dbReference type="NCBI Taxonomy" id="1230905"/>
    <lineage>
        <taxon>Eukaryota</taxon>
        <taxon>Fungi</taxon>
        <taxon>Dikarya</taxon>
        <taxon>Ascomycota</taxon>
        <taxon>Saccharomycotina</taxon>
        <taxon>Saccharomycetes</taxon>
        <taxon>Saccharomycetales</taxon>
        <taxon>Saccharomycetaceae</taxon>
        <taxon>Lachancea</taxon>
    </lineage>
</organism>
<accession>A0A1G4JAC5</accession>
<evidence type="ECO:0000313" key="17">
    <source>
        <dbReference type="Proteomes" id="UP000191024"/>
    </source>
</evidence>
<dbReference type="CDD" id="cd07038">
    <property type="entry name" value="TPP_PYR_PDC_IPDC_like"/>
    <property type="match status" value="1"/>
</dbReference>
<evidence type="ECO:0000256" key="12">
    <source>
        <dbReference type="RuleBase" id="RU362132"/>
    </source>
</evidence>
<dbReference type="InterPro" id="IPR047214">
    <property type="entry name" value="TPP_PDC_IPDC"/>
</dbReference>
<dbReference type="OrthoDB" id="3970464at2759"/>
<dbReference type="InterPro" id="IPR047213">
    <property type="entry name" value="TPP_PYR_PDC_IPDC-like"/>
</dbReference>
<evidence type="ECO:0000256" key="1">
    <source>
        <dbReference type="ARBA" id="ARBA00001964"/>
    </source>
</evidence>
<dbReference type="InterPro" id="IPR012110">
    <property type="entry name" value="PDC/IPDC-like"/>
</dbReference>
<feature type="binding site" evidence="11">
    <location>
        <position position="444"/>
    </location>
    <ligand>
        <name>Mg(2+)</name>
        <dbReference type="ChEBI" id="CHEBI:18420"/>
    </ligand>
</feature>
<dbReference type="SUPFAM" id="SSF52467">
    <property type="entry name" value="DHS-like NAD/FAD-binding domain"/>
    <property type="match status" value="1"/>
</dbReference>
<dbReference type="Proteomes" id="UP000191024">
    <property type="component" value="Chromosome D"/>
</dbReference>
<comment type="cofactor">
    <cofactor evidence="11">
        <name>Mg(2+)</name>
        <dbReference type="ChEBI" id="CHEBI:18420"/>
    </cofactor>
    <text evidence="11">Binds 1 Mg(2+) per subunit.</text>
</comment>
<evidence type="ECO:0000256" key="5">
    <source>
        <dbReference type="ARBA" id="ARBA00022793"/>
    </source>
</evidence>
<dbReference type="GO" id="GO:0030976">
    <property type="term" value="F:thiamine pyrophosphate binding"/>
    <property type="evidence" value="ECO:0007669"/>
    <property type="project" value="InterPro"/>
</dbReference>
<protein>
    <submittedName>
        <fullName evidence="16">LAMI_0D04148g1_1</fullName>
    </submittedName>
</protein>
<feature type="binding site" evidence="10">
    <location>
        <position position="115"/>
    </location>
    <ligand>
        <name>pyruvate</name>
        <dbReference type="ChEBI" id="CHEBI:15361"/>
        <label>1</label>
        <note>substrate; ligand shared between two neighboring subunits</note>
    </ligand>
</feature>
<dbReference type="InterPro" id="IPR011766">
    <property type="entry name" value="TPP_enzyme_TPP-bd"/>
</dbReference>
<keyword evidence="7 12" id="KW-0786">Thiamine pyrophosphate</keyword>
<gene>
    <name evidence="16" type="ORF">LAMI_0D04148G</name>
</gene>
<feature type="binding site" evidence="11">
    <location>
        <position position="473"/>
    </location>
    <ligand>
        <name>Mg(2+)</name>
        <dbReference type="ChEBI" id="CHEBI:18420"/>
    </ligand>
</feature>
<dbReference type="GO" id="GO:0005829">
    <property type="term" value="C:cytosol"/>
    <property type="evidence" value="ECO:0007669"/>
    <property type="project" value="TreeGrafter"/>
</dbReference>
<dbReference type="PIRSF" id="PIRSF036565">
    <property type="entry name" value="Pyruvt_ip_decrb"/>
    <property type="match status" value="1"/>
</dbReference>
<evidence type="ECO:0000256" key="6">
    <source>
        <dbReference type="ARBA" id="ARBA00022842"/>
    </source>
</evidence>
<dbReference type="STRING" id="1230905.A0A1G4JAC5"/>
<dbReference type="PANTHER" id="PTHR43452">
    <property type="entry name" value="PYRUVATE DECARBOXYLASE"/>
    <property type="match status" value="1"/>
</dbReference>
<dbReference type="InterPro" id="IPR029035">
    <property type="entry name" value="DHS-like_NAD/FAD-binding_dom"/>
</dbReference>
<keyword evidence="6 11" id="KW-0460">Magnesium</keyword>
<evidence type="ECO:0000256" key="8">
    <source>
        <dbReference type="ARBA" id="ARBA00023239"/>
    </source>
</evidence>
<dbReference type="FunFam" id="3.40.50.1220:FF:000018">
    <property type="entry name" value="Pyruvate decarboxylase isozyme"/>
    <property type="match status" value="1"/>
</dbReference>
<dbReference type="CDD" id="cd02005">
    <property type="entry name" value="TPP_PDC_IPDC"/>
    <property type="match status" value="1"/>
</dbReference>
<feature type="domain" description="Thiamine pyrophosphate enzyme central" evidence="13">
    <location>
        <begin position="201"/>
        <end position="327"/>
    </location>
</feature>
<evidence type="ECO:0000256" key="4">
    <source>
        <dbReference type="ARBA" id="ARBA00022723"/>
    </source>
</evidence>
<comment type="cofactor">
    <cofactor evidence="1">
        <name>thiamine diphosphate</name>
        <dbReference type="ChEBI" id="CHEBI:58937"/>
    </cofactor>
</comment>
<comment type="subunit">
    <text evidence="3">Homotetramer.</text>
</comment>
<feature type="binding site" evidence="11">
    <location>
        <position position="471"/>
    </location>
    <ligand>
        <name>Mg(2+)</name>
        <dbReference type="ChEBI" id="CHEBI:18420"/>
    </ligand>
</feature>
<comment type="catalytic activity">
    <reaction evidence="9">
        <text>pyruvate + H(+) = acetaldehyde + CO2</text>
        <dbReference type="Rhea" id="RHEA:45484"/>
        <dbReference type="ChEBI" id="CHEBI:15343"/>
        <dbReference type="ChEBI" id="CHEBI:15361"/>
        <dbReference type="ChEBI" id="CHEBI:15378"/>
        <dbReference type="ChEBI" id="CHEBI:16526"/>
    </reaction>
</comment>